<accession>A0A151ZBY7</accession>
<dbReference type="Gene3D" id="1.10.10.10">
    <property type="entry name" value="Winged helix-like DNA-binding domain superfamily/Winged helix DNA-binding domain"/>
    <property type="match status" value="1"/>
</dbReference>
<dbReference type="InterPro" id="IPR002853">
    <property type="entry name" value="TFIIE_asu"/>
</dbReference>
<sequence>MSSNSVYVILDDFVKILIRGFYGDEYAVVIDGLLREKRRITEEQLSQKLRIPQKLVRKVLSDLRNDSLVKSSESKIDPKPGEKSTTQILWYIEYKHIIDVVKFKIYMIKKKMEIEKSTKLDVQSYKCASCLTVYTAYDMAKLIAEGKVTCEYCNGKLEEEHNNESLTETTKHQSVLWGHMKKLVDQLRKTEGLQIPLFARDTAENPQDNFHNFTINTGAQNVNTTKASAFRSSTSITTPQPTNNSNLEFNIEICETDNIDEMNKNVKKENKKTGLASLPPWLLPSNSILNKTKTKLSDRINQPKEAPKPEAIVKKEEIFDKDLYEDYIKSHFREWESAENANKRIKLENDVKMEENSDPMNIDSNDMDPDEIIVLVGGKQVSISDITDEDQEKMSAQEYEDFHYKLYNYASKCMSVSQ</sequence>
<comment type="caution">
    <text evidence="5">The sequence shown here is derived from an EMBL/GenBank/DDBJ whole genome shotgun (WGS) entry which is preliminary data.</text>
</comment>
<dbReference type="FunCoup" id="A0A151ZBY7">
    <property type="interactions" value="33"/>
</dbReference>
<dbReference type="EMBL" id="LODT01000035">
    <property type="protein sequence ID" value="KYQ91449.1"/>
    <property type="molecule type" value="Genomic_DNA"/>
</dbReference>
<dbReference type="InterPro" id="IPR039997">
    <property type="entry name" value="TFE"/>
</dbReference>
<dbReference type="OMA" id="FNIEICE"/>
<dbReference type="InterPro" id="IPR036390">
    <property type="entry name" value="WH_DNA-bd_sf"/>
</dbReference>
<dbReference type="GO" id="GO:0005673">
    <property type="term" value="C:transcription factor TFIIE complex"/>
    <property type="evidence" value="ECO:0007669"/>
    <property type="project" value="TreeGrafter"/>
</dbReference>
<dbReference type="STRING" id="361077.A0A151ZBY7"/>
<dbReference type="InterPro" id="IPR036388">
    <property type="entry name" value="WH-like_DNA-bd_sf"/>
</dbReference>
<evidence type="ECO:0000256" key="2">
    <source>
        <dbReference type="ARBA" id="ARBA00023015"/>
    </source>
</evidence>
<proteinExistence type="inferred from homology"/>
<keyword evidence="3" id="KW-0804">Transcription</keyword>
<evidence type="ECO:0000256" key="3">
    <source>
        <dbReference type="ARBA" id="ARBA00023163"/>
    </source>
</evidence>
<dbReference type="Pfam" id="PF02002">
    <property type="entry name" value="TFIIE_alpha"/>
    <property type="match status" value="1"/>
</dbReference>
<evidence type="ECO:0000313" key="6">
    <source>
        <dbReference type="Proteomes" id="UP000076078"/>
    </source>
</evidence>
<dbReference type="SUPFAM" id="SSF46785">
    <property type="entry name" value="Winged helix' DNA-binding domain"/>
    <property type="match status" value="1"/>
</dbReference>
<gene>
    <name evidence="5" type="ORF">DLAC_08416</name>
</gene>
<dbReference type="InterPro" id="IPR013083">
    <property type="entry name" value="Znf_RING/FYVE/PHD"/>
</dbReference>
<dbReference type="OrthoDB" id="361102at2759"/>
<evidence type="ECO:0000313" key="5">
    <source>
        <dbReference type="EMBL" id="KYQ91449.1"/>
    </source>
</evidence>
<dbReference type="PROSITE" id="PS51344">
    <property type="entry name" value="HTH_TFE_IIE"/>
    <property type="match status" value="1"/>
</dbReference>
<keyword evidence="2" id="KW-0805">Transcription regulation</keyword>
<dbReference type="InParanoid" id="A0A151ZBY7"/>
<dbReference type="PANTHER" id="PTHR13097:SF7">
    <property type="entry name" value="GENERAL TRANSCRIPTION FACTOR IIE SUBUNIT 1"/>
    <property type="match status" value="1"/>
</dbReference>
<reference evidence="5 6" key="1">
    <citation type="submission" date="2015-12" db="EMBL/GenBank/DDBJ databases">
        <title>Dictyostelia acquired genes for synthesis and detection of signals that induce cell-type specialization by lateral gene transfer from prokaryotes.</title>
        <authorList>
            <person name="Gloeckner G."/>
            <person name="Schaap P."/>
        </authorList>
    </citation>
    <scope>NUCLEOTIDE SEQUENCE [LARGE SCALE GENOMIC DNA]</scope>
    <source>
        <strain evidence="5 6">TK</strain>
    </source>
</reference>
<evidence type="ECO:0000256" key="1">
    <source>
        <dbReference type="ARBA" id="ARBA00008947"/>
    </source>
</evidence>
<dbReference type="SUPFAM" id="SSF57783">
    <property type="entry name" value="Zinc beta-ribbon"/>
    <property type="match status" value="1"/>
</dbReference>
<organism evidence="5 6">
    <name type="scientific">Tieghemostelium lacteum</name>
    <name type="common">Slime mold</name>
    <name type="synonym">Dictyostelium lacteum</name>
    <dbReference type="NCBI Taxonomy" id="361077"/>
    <lineage>
        <taxon>Eukaryota</taxon>
        <taxon>Amoebozoa</taxon>
        <taxon>Evosea</taxon>
        <taxon>Eumycetozoa</taxon>
        <taxon>Dictyostelia</taxon>
        <taxon>Dictyosteliales</taxon>
        <taxon>Raperosteliaceae</taxon>
        <taxon>Tieghemostelium</taxon>
    </lineage>
</organism>
<dbReference type="SMART" id="SM00531">
    <property type="entry name" value="TFIIE"/>
    <property type="match status" value="1"/>
</dbReference>
<name>A0A151ZBY7_TIELA</name>
<protein>
    <submittedName>
        <fullName evidence="5">Transcription factor IIE</fullName>
    </submittedName>
</protein>
<dbReference type="InterPro" id="IPR024550">
    <property type="entry name" value="TFIIEa/SarR/Rpc3_HTH_dom"/>
</dbReference>
<evidence type="ECO:0000259" key="4">
    <source>
        <dbReference type="PROSITE" id="PS51344"/>
    </source>
</evidence>
<dbReference type="GO" id="GO:0006367">
    <property type="term" value="P:transcription initiation at RNA polymerase II promoter"/>
    <property type="evidence" value="ECO:0007669"/>
    <property type="project" value="InterPro"/>
</dbReference>
<dbReference type="Gene3D" id="3.30.40.10">
    <property type="entry name" value="Zinc/RING finger domain, C3HC4 (zinc finger)"/>
    <property type="match status" value="1"/>
</dbReference>
<comment type="similarity">
    <text evidence="1">Belongs to the TFIIE alpha subunit family.</text>
</comment>
<feature type="domain" description="HTH TFE/IIEalpha-type" evidence="4">
    <location>
        <begin position="10"/>
        <end position="98"/>
    </location>
</feature>
<dbReference type="Proteomes" id="UP000076078">
    <property type="component" value="Unassembled WGS sequence"/>
</dbReference>
<dbReference type="PANTHER" id="PTHR13097">
    <property type="entry name" value="TRANSCRIPTION INITIATION FACTOR IIE, ALPHA SUBUNIT"/>
    <property type="match status" value="1"/>
</dbReference>
<dbReference type="AlphaFoldDB" id="A0A151ZBY7"/>
<keyword evidence="6" id="KW-1185">Reference proteome</keyword>
<dbReference type="InterPro" id="IPR017919">
    <property type="entry name" value="TFIIE/TFIIEa_HTH"/>
</dbReference>